<name>A0A6M0JTB2_9GAMM</name>
<evidence type="ECO:0000313" key="2">
    <source>
        <dbReference type="Proteomes" id="UP000483379"/>
    </source>
</evidence>
<proteinExistence type="predicted"/>
<gene>
    <name evidence="1" type="ORF">G3446_00325</name>
</gene>
<dbReference type="EMBL" id="JAAIJQ010000001">
    <property type="protein sequence ID" value="NEV60354.1"/>
    <property type="molecule type" value="Genomic_DNA"/>
</dbReference>
<reference evidence="1 2" key="1">
    <citation type="submission" date="2020-02" db="EMBL/GenBank/DDBJ databases">
        <title>Genome sequences of Thiorhodococcus mannitoliphagus and Thiorhodococcus minor, purple sulfur photosynthetic bacteria in the gammaproteobacterial family, Chromatiaceae.</title>
        <authorList>
            <person name="Aviles F.A."/>
            <person name="Meyer T.E."/>
            <person name="Kyndt J.A."/>
        </authorList>
    </citation>
    <scope>NUCLEOTIDE SEQUENCE [LARGE SCALE GENOMIC DNA]</scope>
    <source>
        <strain evidence="1 2">DSM 11518</strain>
    </source>
</reference>
<sequence>MPTLPDVYQEILSPLIAQARRILEQGESLAPFAFVGNLAQQSLLAVALRTDSEAGKDASAAEIRQIARQLQADFVFVITEAWTLPPEQAPRYQAILAEYGSIGASPYRLDSVSFALETDQGMWAAQVPLAASGQAPGARTFATPRFTRISEVGGRLTGLLDGAARTARTLH</sequence>
<organism evidence="1 2">
    <name type="scientific">Thiorhodococcus minor</name>
    <dbReference type="NCBI Taxonomy" id="57489"/>
    <lineage>
        <taxon>Bacteria</taxon>
        <taxon>Pseudomonadati</taxon>
        <taxon>Pseudomonadota</taxon>
        <taxon>Gammaproteobacteria</taxon>
        <taxon>Chromatiales</taxon>
        <taxon>Chromatiaceae</taxon>
        <taxon>Thiorhodococcus</taxon>
    </lineage>
</organism>
<dbReference type="RefSeq" id="WP_164450396.1">
    <property type="nucleotide sequence ID" value="NZ_JAAIJQ010000001.1"/>
</dbReference>
<accession>A0A6M0JTB2</accession>
<keyword evidence="2" id="KW-1185">Reference proteome</keyword>
<dbReference type="Proteomes" id="UP000483379">
    <property type="component" value="Unassembled WGS sequence"/>
</dbReference>
<protein>
    <submittedName>
        <fullName evidence="1">Uncharacterized protein</fullName>
    </submittedName>
</protein>
<dbReference type="AlphaFoldDB" id="A0A6M0JTB2"/>
<evidence type="ECO:0000313" key="1">
    <source>
        <dbReference type="EMBL" id="NEV60354.1"/>
    </source>
</evidence>
<comment type="caution">
    <text evidence="1">The sequence shown here is derived from an EMBL/GenBank/DDBJ whole genome shotgun (WGS) entry which is preliminary data.</text>
</comment>